<dbReference type="FunFam" id="3.40.50.720:FF:000097">
    <property type="entry name" value="SDR family oxidoreductase"/>
    <property type="match status" value="1"/>
</dbReference>
<organism evidence="4 5">
    <name type="scientific">Pseudokineococcus marinus</name>
    <dbReference type="NCBI Taxonomy" id="351215"/>
    <lineage>
        <taxon>Bacteria</taxon>
        <taxon>Bacillati</taxon>
        <taxon>Actinomycetota</taxon>
        <taxon>Actinomycetes</taxon>
        <taxon>Kineosporiales</taxon>
        <taxon>Kineosporiaceae</taxon>
        <taxon>Pseudokineococcus</taxon>
    </lineage>
</organism>
<keyword evidence="5" id="KW-1185">Reference proteome</keyword>
<proteinExistence type="inferred from homology"/>
<dbReference type="RefSeq" id="WP_171201366.1">
    <property type="nucleotide sequence ID" value="NZ_BAAANP010000012.1"/>
</dbReference>
<evidence type="ECO:0000256" key="2">
    <source>
        <dbReference type="ARBA" id="ARBA00023002"/>
    </source>
</evidence>
<dbReference type="SUPFAM" id="SSF51735">
    <property type="entry name" value="NAD(P)-binding Rossmann-fold domains"/>
    <property type="match status" value="1"/>
</dbReference>
<dbReference type="GO" id="GO:0016614">
    <property type="term" value="F:oxidoreductase activity, acting on CH-OH group of donors"/>
    <property type="evidence" value="ECO:0007669"/>
    <property type="project" value="UniProtKB-ARBA"/>
</dbReference>
<dbReference type="Gene3D" id="3.40.50.720">
    <property type="entry name" value="NAD(P)-binding Rossmann-like Domain"/>
    <property type="match status" value="1"/>
</dbReference>
<dbReference type="EMBL" id="JABEMA010000001">
    <property type="protein sequence ID" value="NNH21494.1"/>
    <property type="molecule type" value="Genomic_DNA"/>
</dbReference>
<sequence length="299" mass="31521">MTQTTQNTFRDPTTAYPQPEQPQQDQAAPGLAREMGPKPDHGEDTYVGYGRLTDRVAVVTGADSGIGRAAAIAYAREGADVVLSYLPSEEEDAQEVVRLVEAAGRRAVTVPGDLSQEAANTELVERAVAELGRIDVLTVVAGKQTAVDDIADLTTEQFDETFRTNVHALFWVTKAAVPHMEPGSSIITTSSVQAYQPSPNLLDYAPTKAAINAYTKALAGQLAPKGIRVNAVAPGPFWTPLQVSGGQPPEARPEFGAQTPLARAGQPAELAAAYVHLACPESSYTTGSTYSSTGGMPTP</sequence>
<dbReference type="InterPro" id="IPR036291">
    <property type="entry name" value="NAD(P)-bd_dom_sf"/>
</dbReference>
<dbReference type="AlphaFoldDB" id="A0A849BLH0"/>
<evidence type="ECO:0000256" key="3">
    <source>
        <dbReference type="SAM" id="MobiDB-lite"/>
    </source>
</evidence>
<feature type="compositionally biased region" description="Low complexity" evidence="3">
    <location>
        <begin position="15"/>
        <end position="29"/>
    </location>
</feature>
<dbReference type="InterPro" id="IPR002347">
    <property type="entry name" value="SDR_fam"/>
</dbReference>
<protein>
    <submittedName>
        <fullName evidence="4">SDR family oxidoreductase</fullName>
    </submittedName>
</protein>
<evidence type="ECO:0000256" key="1">
    <source>
        <dbReference type="ARBA" id="ARBA00006484"/>
    </source>
</evidence>
<evidence type="ECO:0000313" key="4">
    <source>
        <dbReference type="EMBL" id="NNH21494.1"/>
    </source>
</evidence>
<evidence type="ECO:0000313" key="5">
    <source>
        <dbReference type="Proteomes" id="UP000555552"/>
    </source>
</evidence>
<feature type="compositionally biased region" description="Polar residues" evidence="3">
    <location>
        <begin position="1"/>
        <end position="11"/>
    </location>
</feature>
<dbReference type="PANTHER" id="PTHR48107:SF16">
    <property type="entry name" value="NADPH-DEPENDENT ALDEHYDE REDUCTASE 1, CHLOROPLASTIC"/>
    <property type="match status" value="1"/>
</dbReference>
<dbReference type="Proteomes" id="UP000555552">
    <property type="component" value="Unassembled WGS sequence"/>
</dbReference>
<dbReference type="Pfam" id="PF13561">
    <property type="entry name" value="adh_short_C2"/>
    <property type="match status" value="1"/>
</dbReference>
<name>A0A849BLH0_9ACTN</name>
<dbReference type="PRINTS" id="PR00081">
    <property type="entry name" value="GDHRDH"/>
</dbReference>
<feature type="region of interest" description="Disordered" evidence="3">
    <location>
        <begin position="1"/>
        <end position="44"/>
    </location>
</feature>
<keyword evidence="2" id="KW-0560">Oxidoreductase</keyword>
<gene>
    <name evidence="4" type="ORF">HLB09_00030</name>
</gene>
<dbReference type="PANTHER" id="PTHR48107">
    <property type="entry name" value="NADPH-DEPENDENT ALDEHYDE REDUCTASE-LIKE PROTEIN, CHLOROPLASTIC-RELATED"/>
    <property type="match status" value="1"/>
</dbReference>
<feature type="compositionally biased region" description="Basic and acidic residues" evidence="3">
    <location>
        <begin position="35"/>
        <end position="44"/>
    </location>
</feature>
<accession>A0A849BLH0</accession>
<reference evidence="4 5" key="1">
    <citation type="submission" date="2020-05" db="EMBL/GenBank/DDBJ databases">
        <title>MicrobeNet Type strains.</title>
        <authorList>
            <person name="Nicholson A.C."/>
        </authorList>
    </citation>
    <scope>NUCLEOTIDE SEQUENCE [LARGE SCALE GENOMIC DNA]</scope>
    <source>
        <strain evidence="4 5">JCM 14547</strain>
    </source>
</reference>
<comment type="caution">
    <text evidence="4">The sequence shown here is derived from an EMBL/GenBank/DDBJ whole genome shotgun (WGS) entry which is preliminary data.</text>
</comment>
<comment type="similarity">
    <text evidence="1">Belongs to the short-chain dehydrogenases/reductases (SDR) family.</text>
</comment>